<organism evidence="2 3">
    <name type="scientific">Xanthobacter aminoxidans</name>
    <dbReference type="NCBI Taxonomy" id="186280"/>
    <lineage>
        <taxon>Bacteria</taxon>
        <taxon>Pseudomonadati</taxon>
        <taxon>Pseudomonadota</taxon>
        <taxon>Alphaproteobacteria</taxon>
        <taxon>Hyphomicrobiales</taxon>
        <taxon>Xanthobacteraceae</taxon>
        <taxon>Xanthobacter</taxon>
    </lineage>
</organism>
<evidence type="ECO:0000313" key="2">
    <source>
        <dbReference type="EMBL" id="MFG1255531.1"/>
    </source>
</evidence>
<evidence type="ECO:0000313" key="3">
    <source>
        <dbReference type="Proteomes" id="UP001604043"/>
    </source>
</evidence>
<dbReference type="EMBL" id="JBAFUR010000011">
    <property type="protein sequence ID" value="MFG1255531.1"/>
    <property type="molecule type" value="Genomic_DNA"/>
</dbReference>
<dbReference type="InterPro" id="IPR027373">
    <property type="entry name" value="RHH_dom"/>
</dbReference>
<dbReference type="Pfam" id="PF13467">
    <property type="entry name" value="RHH_4"/>
    <property type="match status" value="1"/>
</dbReference>
<sequence>MSPKSPHEQASKIRRSELKRSVVVAGRKTSVTLEAPFWEALQDISRERRITATALVNEIDARRATTNLSAAIRIYVLDYYRALVRSLRPRSHHG</sequence>
<proteinExistence type="predicted"/>
<reference evidence="2 3" key="1">
    <citation type="submission" date="2024-02" db="EMBL/GenBank/DDBJ databases">
        <title>Expansion and revision of Xanthobacter and proposal of Roseixanthobacter gen. nov.</title>
        <authorList>
            <person name="Soltysiak M.P.M."/>
            <person name="Jalihal A."/>
            <person name="Ory A."/>
            <person name="Chrisophersen C."/>
            <person name="Lee A.D."/>
            <person name="Boulton J."/>
            <person name="Springer M."/>
        </authorList>
    </citation>
    <scope>NUCLEOTIDE SEQUENCE [LARGE SCALE GENOMIC DNA]</scope>
    <source>
        <strain evidence="2 3">CB5</strain>
    </source>
</reference>
<dbReference type="Gene3D" id="1.10.3990.20">
    <property type="entry name" value="protein bp1543"/>
    <property type="match status" value="1"/>
</dbReference>
<dbReference type="Proteomes" id="UP001604043">
    <property type="component" value="Unassembled WGS sequence"/>
</dbReference>
<gene>
    <name evidence="2" type="ORF">V5F30_25185</name>
</gene>
<evidence type="ECO:0000259" key="1">
    <source>
        <dbReference type="Pfam" id="PF13467"/>
    </source>
</evidence>
<feature type="domain" description="Ribbon-helix-helix" evidence="1">
    <location>
        <begin position="19"/>
        <end position="80"/>
    </location>
</feature>
<comment type="caution">
    <text evidence="2">The sequence shown here is derived from an EMBL/GenBank/DDBJ whole genome shotgun (WGS) entry which is preliminary data.</text>
</comment>
<keyword evidence="3" id="KW-1185">Reference proteome</keyword>
<protein>
    <submittedName>
        <fullName evidence="2">Ribbon-helix-helix domain-containing protein</fullName>
    </submittedName>
</protein>
<accession>A0ABW6ZRF1</accession>
<dbReference type="RefSeq" id="WP_394010319.1">
    <property type="nucleotide sequence ID" value="NZ_JBAFUR010000011.1"/>
</dbReference>
<name>A0ABW6ZRF1_9HYPH</name>
<dbReference type="InterPro" id="IPR038268">
    <property type="entry name" value="RHH_sf"/>
</dbReference>